<keyword evidence="1" id="KW-0175">Coiled coil</keyword>
<sequence length="102" mass="12093">MEETYCKLTEESRSEEKRLNVQHTELKKKLDTLERRYAFGEIEKELFTKYRSELKTELLEIERNLEKCAPALSNPKEFIKIGLEKSVTILQSWSKANVQARK</sequence>
<dbReference type="RefSeq" id="WP_163915915.1">
    <property type="nucleotide sequence ID" value="NZ_JAAGWD010000006.1"/>
</dbReference>
<keyword evidence="3" id="KW-1185">Reference proteome</keyword>
<evidence type="ECO:0000313" key="3">
    <source>
        <dbReference type="Proteomes" id="UP000474777"/>
    </source>
</evidence>
<evidence type="ECO:0000256" key="1">
    <source>
        <dbReference type="SAM" id="Coils"/>
    </source>
</evidence>
<dbReference type="AlphaFoldDB" id="A0A6B3LXH5"/>
<proteinExistence type="predicted"/>
<dbReference type="EMBL" id="JAAGWD010000006">
    <property type="protein sequence ID" value="NEM99036.1"/>
    <property type="molecule type" value="Genomic_DNA"/>
</dbReference>
<feature type="coiled-coil region" evidence="1">
    <location>
        <begin position="16"/>
        <end position="43"/>
    </location>
</feature>
<organism evidence="2 3">
    <name type="scientific">Pontibacter burrus</name>
    <dbReference type="NCBI Taxonomy" id="2704466"/>
    <lineage>
        <taxon>Bacteria</taxon>
        <taxon>Pseudomonadati</taxon>
        <taxon>Bacteroidota</taxon>
        <taxon>Cytophagia</taxon>
        <taxon>Cytophagales</taxon>
        <taxon>Hymenobacteraceae</taxon>
        <taxon>Pontibacter</taxon>
    </lineage>
</organism>
<evidence type="ECO:0000313" key="2">
    <source>
        <dbReference type="EMBL" id="NEM99036.1"/>
    </source>
</evidence>
<name>A0A6B3LXH5_9BACT</name>
<protein>
    <submittedName>
        <fullName evidence="2">Uncharacterized protein</fullName>
    </submittedName>
</protein>
<dbReference type="Proteomes" id="UP000474777">
    <property type="component" value="Unassembled WGS sequence"/>
</dbReference>
<reference evidence="2 3" key="1">
    <citation type="submission" date="2020-02" db="EMBL/GenBank/DDBJ databases">
        <authorList>
            <person name="Kim M.K."/>
        </authorList>
    </citation>
    <scope>NUCLEOTIDE SEQUENCE [LARGE SCALE GENOMIC DNA]</scope>
    <source>
        <strain evidence="2 3">BT327</strain>
    </source>
</reference>
<gene>
    <name evidence="2" type="ORF">GXP69_15155</name>
</gene>
<comment type="caution">
    <text evidence="2">The sequence shown here is derived from an EMBL/GenBank/DDBJ whole genome shotgun (WGS) entry which is preliminary data.</text>
</comment>
<accession>A0A6B3LXH5</accession>